<proteinExistence type="predicted"/>
<organism evidence="1 2">
    <name type="scientific">Portunus trituberculatus</name>
    <name type="common">Swimming crab</name>
    <name type="synonym">Neptunus trituberculatus</name>
    <dbReference type="NCBI Taxonomy" id="210409"/>
    <lineage>
        <taxon>Eukaryota</taxon>
        <taxon>Metazoa</taxon>
        <taxon>Ecdysozoa</taxon>
        <taxon>Arthropoda</taxon>
        <taxon>Crustacea</taxon>
        <taxon>Multicrustacea</taxon>
        <taxon>Malacostraca</taxon>
        <taxon>Eumalacostraca</taxon>
        <taxon>Eucarida</taxon>
        <taxon>Decapoda</taxon>
        <taxon>Pleocyemata</taxon>
        <taxon>Brachyura</taxon>
        <taxon>Eubrachyura</taxon>
        <taxon>Portunoidea</taxon>
        <taxon>Portunidae</taxon>
        <taxon>Portuninae</taxon>
        <taxon>Portunus</taxon>
    </lineage>
</organism>
<comment type="caution">
    <text evidence="1">The sequence shown here is derived from an EMBL/GenBank/DDBJ whole genome shotgun (WGS) entry which is preliminary data.</text>
</comment>
<dbReference type="Proteomes" id="UP000324222">
    <property type="component" value="Unassembled WGS sequence"/>
</dbReference>
<sequence length="104" mass="12008">MSEAEEERKEVLLPFPEVYIKEEVKTEAQDSEEDYEERMCLEDNHAEESVVGNNYGEDYAGHQDDEFGQLQDIEELRGEDGEIHCEQTVSNLLLRVVAQPILYA</sequence>
<accession>A0A5B7FZL3</accession>
<reference evidence="1 2" key="1">
    <citation type="submission" date="2019-05" db="EMBL/GenBank/DDBJ databases">
        <title>Another draft genome of Portunus trituberculatus and its Hox gene families provides insights of decapod evolution.</title>
        <authorList>
            <person name="Jeong J.-H."/>
            <person name="Song I."/>
            <person name="Kim S."/>
            <person name="Choi T."/>
            <person name="Kim D."/>
            <person name="Ryu S."/>
            <person name="Kim W."/>
        </authorList>
    </citation>
    <scope>NUCLEOTIDE SEQUENCE [LARGE SCALE GENOMIC DNA]</scope>
    <source>
        <tissue evidence="1">Muscle</tissue>
    </source>
</reference>
<dbReference type="EMBL" id="VSRR010009425">
    <property type="protein sequence ID" value="MPC50318.1"/>
    <property type="molecule type" value="Genomic_DNA"/>
</dbReference>
<dbReference type="AlphaFoldDB" id="A0A5B7FZL3"/>
<evidence type="ECO:0000313" key="2">
    <source>
        <dbReference type="Proteomes" id="UP000324222"/>
    </source>
</evidence>
<name>A0A5B7FZL3_PORTR</name>
<protein>
    <submittedName>
        <fullName evidence="1">Uncharacterized protein</fullName>
    </submittedName>
</protein>
<evidence type="ECO:0000313" key="1">
    <source>
        <dbReference type="EMBL" id="MPC50318.1"/>
    </source>
</evidence>
<keyword evidence="2" id="KW-1185">Reference proteome</keyword>
<gene>
    <name evidence="1" type="ORF">E2C01_044143</name>
</gene>